<name>E8V2J8_TERSS</name>
<evidence type="ECO:0000313" key="2">
    <source>
        <dbReference type="Proteomes" id="UP000006844"/>
    </source>
</evidence>
<evidence type="ECO:0000313" key="1">
    <source>
        <dbReference type="EMBL" id="ADV82416.1"/>
    </source>
</evidence>
<dbReference type="HOGENOM" id="CLU_1509897_0_0_0"/>
<gene>
    <name evidence="1" type="ordered locus">AciPR4_1596</name>
</gene>
<reference evidence="1 2" key="1">
    <citation type="journal article" date="2012" name="Stand. Genomic Sci.">
        <title>Complete genome sequence of Terriglobus saanensis type strain SP1PR4(T), an Acidobacteria from tundra soil.</title>
        <authorList>
            <person name="Rawat S.R."/>
            <person name="Mannisto M.K."/>
            <person name="Starovoytov V."/>
            <person name="Goodwin L."/>
            <person name="Nolan M."/>
            <person name="Hauser L."/>
            <person name="Land M."/>
            <person name="Davenport K.W."/>
            <person name="Woyke T."/>
            <person name="Haggblom M.M."/>
        </authorList>
    </citation>
    <scope>NUCLEOTIDE SEQUENCE</scope>
    <source>
        <strain evidence="2">ATCC BAA-1853 / DSM 23119 / SP1PR4</strain>
    </source>
</reference>
<organism evidence="1 2">
    <name type="scientific">Terriglobus saanensis (strain ATCC BAA-1853 / DSM 23119 / SP1PR4)</name>
    <dbReference type="NCBI Taxonomy" id="401053"/>
    <lineage>
        <taxon>Bacteria</taxon>
        <taxon>Pseudomonadati</taxon>
        <taxon>Acidobacteriota</taxon>
        <taxon>Terriglobia</taxon>
        <taxon>Terriglobales</taxon>
        <taxon>Acidobacteriaceae</taxon>
        <taxon>Terriglobus</taxon>
    </lineage>
</organism>
<proteinExistence type="predicted"/>
<sequence length="178" mass="20306">MKIMGLAKFTFPSFCRGAISSTPITRSYHPIDEKYWTPTSSPERLGTLHDVYRCRHSTIWRCSITVASVEPIRTREVTSTRGETAAWPQGTLEAVPQPPLHTPATPKSGAVSLERHCSVGELSKLWGFSENTIRRLFRKEPGVLKIAHEETRQKRRYTTMRIPERVAQRVHRRLQGLA</sequence>
<dbReference type="EMBL" id="CP002467">
    <property type="protein sequence ID" value="ADV82416.1"/>
    <property type="molecule type" value="Genomic_DNA"/>
</dbReference>
<accession>E8V2J8</accession>
<dbReference type="Proteomes" id="UP000006844">
    <property type="component" value="Chromosome"/>
</dbReference>
<dbReference type="AlphaFoldDB" id="E8V2J8"/>
<protein>
    <submittedName>
        <fullName evidence="1">Uncharacterized protein</fullName>
    </submittedName>
</protein>
<keyword evidence="2" id="KW-1185">Reference proteome</keyword>
<dbReference type="KEGG" id="tsa:AciPR4_1596"/>